<dbReference type="RefSeq" id="WP_212724293.1">
    <property type="nucleotide sequence ID" value="NZ_CP071250.1"/>
</dbReference>
<dbReference type="PROSITE" id="PS51711">
    <property type="entry name" value="G_FEOB"/>
    <property type="match status" value="1"/>
</dbReference>
<dbReference type="Gene3D" id="3.40.50.300">
    <property type="entry name" value="P-loop containing nucleotide triphosphate hydrolases"/>
    <property type="match status" value="1"/>
</dbReference>
<feature type="transmembrane region" description="Helical" evidence="13">
    <location>
        <begin position="376"/>
        <end position="397"/>
    </location>
</feature>
<keyword evidence="12" id="KW-0460">Magnesium</keyword>
<dbReference type="InterPro" id="IPR041069">
    <property type="entry name" value="FeoB_Cyto"/>
</dbReference>
<feature type="transmembrane region" description="Helical" evidence="13">
    <location>
        <begin position="647"/>
        <end position="669"/>
    </location>
</feature>
<dbReference type="InterPro" id="IPR011640">
    <property type="entry name" value="Fe2_transport_prot_B_C"/>
</dbReference>
<dbReference type="InterPro" id="IPR030389">
    <property type="entry name" value="G_FEOB_dom"/>
</dbReference>
<accession>A0A9Q9CFB1</accession>
<dbReference type="NCBIfam" id="TIGR00437">
    <property type="entry name" value="feoB"/>
    <property type="match status" value="1"/>
</dbReference>
<dbReference type="Gene3D" id="1.10.287.1770">
    <property type="match status" value="1"/>
</dbReference>
<evidence type="ECO:0000313" key="16">
    <source>
        <dbReference type="Proteomes" id="UP001058072"/>
    </source>
</evidence>
<sequence length="710" mass="79289">MGLTYSSTKRKALQDLFNIDRRDDQFVIALAGNPNTGKSTVFNTLTGLHQHTGNWPGKTVTNARGEFKTATHDYVLVDLPGTYSLFATSEEEIVARDFICFGKPNLVVVVTDATALERNLHLAFQIMELTDRVILCVNLIDEAKKKGIVVNKAEIEADLGIPVVLTSARNGVGINDLKAAIDQVIDENYDFHQQPLLYNQETEAYVNELIPLLDKQFPNLNPRWLALRLMDGNESIYQSMNQYLSPEQSQSLTEIATHIPLPLNKEQIRDHLTEVSYAKAEQIKNDYVYTLDQKQLARERDLKIDRVITSRWFGIPLMLLLLLVIFWLTIVGANGPSQLLANFFSWVEGYIDQFLDWIHTPTWLHNMLLSGVYQTLANVVSVMLPPMAIFFPLFTLLEDLGYLPRVAFNLDHLFKKACAHGKQCLTMCMGFGCNAAGIIGCRIIESPREKLIAILTNNFVICNGRFPTIIAIASVLLLTLNLNTFQNSLMSALVVSLIIILGVIITLLVSYGLSKTILKGVPSSFTLELPPYRTPQVGRILYTSIIDRTLFVLGRAIMIAVPAGIIIWCMANLYIGDLSILTYIANFLNPFAQFIGLDGFILMAFILGLPANEIVIPILLMAYLSSGSMVEFDSITTLSQILKDNGWTLLTGLNVMLFTLCHWPCSTTLMTIKKETGSYKWAALAFIIPTLIGIALCFVTTVIFHLFGWA</sequence>
<keyword evidence="9 13" id="KW-0472">Membrane</keyword>
<dbReference type="Pfam" id="PF02421">
    <property type="entry name" value="FeoB_N"/>
    <property type="match status" value="1"/>
</dbReference>
<dbReference type="Pfam" id="PF17910">
    <property type="entry name" value="FeoB_Cyto"/>
    <property type="match status" value="1"/>
</dbReference>
<feature type="transmembrane region" description="Helical" evidence="13">
    <location>
        <begin position="549"/>
        <end position="575"/>
    </location>
</feature>
<evidence type="ECO:0000256" key="3">
    <source>
        <dbReference type="ARBA" id="ARBA00022448"/>
    </source>
</evidence>
<dbReference type="InterPro" id="IPR050860">
    <property type="entry name" value="FeoB_GTPase"/>
</dbReference>
<feature type="transmembrane region" description="Helical" evidence="13">
    <location>
        <begin position="614"/>
        <end position="635"/>
    </location>
</feature>
<feature type="transmembrane region" description="Helical" evidence="13">
    <location>
        <begin position="587"/>
        <end position="607"/>
    </location>
</feature>
<feature type="binding site" evidence="11">
    <location>
        <begin position="78"/>
        <end position="81"/>
    </location>
    <ligand>
        <name>GTP</name>
        <dbReference type="ChEBI" id="CHEBI:37565"/>
        <label>1</label>
    </ligand>
</feature>
<dbReference type="Pfam" id="PF07670">
    <property type="entry name" value="Gate"/>
    <property type="match status" value="2"/>
</dbReference>
<keyword evidence="13" id="KW-0410">Iron transport</keyword>
<comment type="function">
    <text evidence="1 13">Probable transporter of a GTP-driven Fe(2+) uptake system.</text>
</comment>
<evidence type="ECO:0000256" key="12">
    <source>
        <dbReference type="PIRSR" id="PIRSR603373-2"/>
    </source>
</evidence>
<dbReference type="PANTHER" id="PTHR43185:SF2">
    <property type="entry name" value="FERROUS IRON TRANSPORT PROTEIN B"/>
    <property type="match status" value="1"/>
</dbReference>
<proteinExistence type="inferred from homology"/>
<feature type="binding site" evidence="12">
    <location>
        <position position="47"/>
    </location>
    <ligand>
        <name>Mg(2+)</name>
        <dbReference type="ChEBI" id="CHEBI:18420"/>
        <label>2</label>
    </ligand>
</feature>
<protein>
    <recommendedName>
        <fullName evidence="10 13">Ferrous iron transport protein B</fullName>
    </recommendedName>
</protein>
<keyword evidence="3 13" id="KW-0813">Transport</keyword>
<evidence type="ECO:0000256" key="7">
    <source>
        <dbReference type="ARBA" id="ARBA00022989"/>
    </source>
</evidence>
<dbReference type="GO" id="GO:0015093">
    <property type="term" value="F:ferrous iron transmembrane transporter activity"/>
    <property type="evidence" value="ECO:0007669"/>
    <property type="project" value="UniProtKB-UniRule"/>
</dbReference>
<dbReference type="InterPro" id="IPR003373">
    <property type="entry name" value="Fe2_transport_prot-B"/>
</dbReference>
<keyword evidence="12" id="KW-0479">Metal-binding</keyword>
<evidence type="ECO:0000256" key="2">
    <source>
        <dbReference type="ARBA" id="ARBA00004651"/>
    </source>
</evidence>
<keyword evidence="13" id="KW-0408">Iron</keyword>
<evidence type="ECO:0000256" key="6">
    <source>
        <dbReference type="ARBA" id="ARBA00022741"/>
    </source>
</evidence>
<dbReference type="GO" id="GO:0005886">
    <property type="term" value="C:plasma membrane"/>
    <property type="evidence" value="ECO:0007669"/>
    <property type="project" value="UniProtKB-SubCell"/>
</dbReference>
<comment type="similarity">
    <text evidence="13">Belongs to the TRAFAC class TrmE-Era-EngA-EngB-Septin-like GTPase superfamily. FeoB GTPase (TC 9.A.8) family.</text>
</comment>
<evidence type="ECO:0000256" key="10">
    <source>
        <dbReference type="NCBIfam" id="TIGR00437"/>
    </source>
</evidence>
<keyword evidence="7 13" id="KW-1133">Transmembrane helix</keyword>
<feature type="domain" description="FeoB-type G" evidence="14">
    <location>
        <begin position="25"/>
        <end position="187"/>
    </location>
</feature>
<keyword evidence="4" id="KW-1003">Cell membrane</keyword>
<evidence type="ECO:0000256" key="8">
    <source>
        <dbReference type="ARBA" id="ARBA00023134"/>
    </source>
</evidence>
<keyword evidence="6 11" id="KW-0547">Nucleotide-binding</keyword>
<reference evidence="15" key="1">
    <citation type="submission" date="2021-03" db="EMBL/GenBank/DDBJ databases">
        <title>Comparative Genomics and Metabolomics in the genus Turicibacter.</title>
        <authorList>
            <person name="Maki J."/>
            <person name="Looft T."/>
        </authorList>
    </citation>
    <scope>NUCLEOTIDE SEQUENCE</scope>
    <source>
        <strain evidence="15">ISU324</strain>
    </source>
</reference>
<dbReference type="EMBL" id="CP071250">
    <property type="protein sequence ID" value="UUF07535.1"/>
    <property type="molecule type" value="Genomic_DNA"/>
</dbReference>
<evidence type="ECO:0000256" key="9">
    <source>
        <dbReference type="ARBA" id="ARBA00023136"/>
    </source>
</evidence>
<feature type="transmembrane region" description="Helical" evidence="13">
    <location>
        <begin position="681"/>
        <end position="707"/>
    </location>
</feature>
<feature type="binding site" evidence="11">
    <location>
        <begin position="138"/>
        <end position="141"/>
    </location>
    <ligand>
        <name>GTP</name>
        <dbReference type="ChEBI" id="CHEBI:37565"/>
        <label>1</label>
    </ligand>
</feature>
<keyword evidence="5 13" id="KW-0812">Transmembrane</keyword>
<feature type="binding site" evidence="12">
    <location>
        <position position="46"/>
    </location>
    <ligand>
        <name>Mg(2+)</name>
        <dbReference type="ChEBI" id="CHEBI:18420"/>
        <label>2</label>
    </ligand>
</feature>
<name>A0A9Q9CFB1_9FIRM</name>
<dbReference type="PANTHER" id="PTHR43185">
    <property type="entry name" value="FERROUS IRON TRANSPORT PROTEIN B"/>
    <property type="match status" value="1"/>
</dbReference>
<evidence type="ECO:0000256" key="11">
    <source>
        <dbReference type="PIRSR" id="PIRSR603373-1"/>
    </source>
</evidence>
<keyword evidence="8 11" id="KW-0342">GTP-binding</keyword>
<feature type="binding site" evidence="11">
    <location>
        <begin position="32"/>
        <end position="39"/>
    </location>
    <ligand>
        <name>GTP</name>
        <dbReference type="ChEBI" id="CHEBI:37565"/>
        <label>1</label>
    </ligand>
</feature>
<dbReference type="GO" id="GO:0005525">
    <property type="term" value="F:GTP binding"/>
    <property type="evidence" value="ECO:0007669"/>
    <property type="project" value="UniProtKB-KW"/>
</dbReference>
<dbReference type="CDD" id="cd01879">
    <property type="entry name" value="FeoB"/>
    <property type="match status" value="1"/>
</dbReference>
<keyword evidence="13" id="KW-0406">Ion transport</keyword>
<evidence type="ECO:0000256" key="5">
    <source>
        <dbReference type="ARBA" id="ARBA00022692"/>
    </source>
</evidence>
<dbReference type="InterPro" id="IPR027417">
    <property type="entry name" value="P-loop_NTPase"/>
</dbReference>
<feature type="transmembrane region" description="Helical" evidence="13">
    <location>
        <begin position="489"/>
        <end position="513"/>
    </location>
</feature>
<evidence type="ECO:0000256" key="4">
    <source>
        <dbReference type="ARBA" id="ARBA00022475"/>
    </source>
</evidence>
<comment type="subcellular location">
    <subcellularLocation>
        <location evidence="2 13">Cell membrane</location>
        <topology evidence="2 13">Multi-pass membrane protein</topology>
    </subcellularLocation>
</comment>
<dbReference type="InterPro" id="IPR011642">
    <property type="entry name" value="Gate_dom"/>
</dbReference>
<dbReference type="Proteomes" id="UP001058072">
    <property type="component" value="Chromosome"/>
</dbReference>
<dbReference type="SUPFAM" id="SSF52540">
    <property type="entry name" value="P-loop containing nucleoside triphosphate hydrolases"/>
    <property type="match status" value="1"/>
</dbReference>
<gene>
    <name evidence="15" type="primary">feoB</name>
    <name evidence="15" type="ORF">J0J70_07800</name>
</gene>
<feature type="transmembrane region" description="Helical" evidence="13">
    <location>
        <begin position="451"/>
        <end position="477"/>
    </location>
</feature>
<feature type="binding site" evidence="12">
    <location>
        <position position="43"/>
    </location>
    <ligand>
        <name>Mg(2+)</name>
        <dbReference type="ChEBI" id="CHEBI:18420"/>
        <label>2</label>
    </ligand>
</feature>
<evidence type="ECO:0000313" key="15">
    <source>
        <dbReference type="EMBL" id="UUF07535.1"/>
    </source>
</evidence>
<feature type="binding site" evidence="12">
    <location>
        <position position="44"/>
    </location>
    <ligand>
        <name>Mg(2+)</name>
        <dbReference type="ChEBI" id="CHEBI:18420"/>
        <label>2</label>
    </ligand>
</feature>
<evidence type="ECO:0000256" key="1">
    <source>
        <dbReference type="ARBA" id="ARBA00003926"/>
    </source>
</evidence>
<dbReference type="Pfam" id="PF07664">
    <property type="entry name" value="FeoB_C"/>
    <property type="match status" value="1"/>
</dbReference>
<dbReference type="GO" id="GO:0046872">
    <property type="term" value="F:metal ion binding"/>
    <property type="evidence" value="ECO:0007669"/>
    <property type="project" value="UniProtKB-KW"/>
</dbReference>
<evidence type="ECO:0000259" key="14">
    <source>
        <dbReference type="PROSITE" id="PS51711"/>
    </source>
</evidence>
<feature type="transmembrane region" description="Helical" evidence="13">
    <location>
        <begin position="312"/>
        <end position="333"/>
    </location>
</feature>
<organism evidence="15 16">
    <name type="scientific">Turicibacter bilis</name>
    <dbReference type="NCBI Taxonomy" id="2735723"/>
    <lineage>
        <taxon>Bacteria</taxon>
        <taxon>Bacillati</taxon>
        <taxon>Bacillota</taxon>
        <taxon>Erysipelotrichia</taxon>
        <taxon>Erysipelotrichales</taxon>
        <taxon>Turicibacteraceae</taxon>
        <taxon>Turicibacter</taxon>
    </lineage>
</organism>
<evidence type="ECO:0000256" key="13">
    <source>
        <dbReference type="RuleBase" id="RU362098"/>
    </source>
</evidence>
<dbReference type="AlphaFoldDB" id="A0A9Q9CFB1"/>